<feature type="domain" description="Kinesin motor" evidence="10">
    <location>
        <begin position="52"/>
        <end position="432"/>
    </location>
</feature>
<dbReference type="InterPro" id="IPR047149">
    <property type="entry name" value="KIF11-like"/>
</dbReference>
<reference evidence="12" key="1">
    <citation type="submission" date="2025-08" db="UniProtKB">
        <authorList>
            <consortium name="RefSeq"/>
        </authorList>
    </citation>
    <scope>IDENTIFICATION</scope>
</reference>
<dbReference type="GO" id="GO:0051231">
    <property type="term" value="P:spindle elongation"/>
    <property type="evidence" value="ECO:0007669"/>
    <property type="project" value="TreeGrafter"/>
</dbReference>
<dbReference type="Gene3D" id="3.40.850.10">
    <property type="entry name" value="Kinesin motor domain"/>
    <property type="match status" value="1"/>
</dbReference>
<organism evidence="11 12">
    <name type="scientific">Pogonomyrmex barbatus</name>
    <name type="common">red harvester ant</name>
    <dbReference type="NCBI Taxonomy" id="144034"/>
    <lineage>
        <taxon>Eukaryota</taxon>
        <taxon>Metazoa</taxon>
        <taxon>Ecdysozoa</taxon>
        <taxon>Arthropoda</taxon>
        <taxon>Hexapoda</taxon>
        <taxon>Insecta</taxon>
        <taxon>Pterygota</taxon>
        <taxon>Neoptera</taxon>
        <taxon>Endopterygota</taxon>
        <taxon>Hymenoptera</taxon>
        <taxon>Apocrita</taxon>
        <taxon>Aculeata</taxon>
        <taxon>Formicoidea</taxon>
        <taxon>Formicidae</taxon>
        <taxon>Myrmicinae</taxon>
        <taxon>Pogonomyrmex</taxon>
    </lineage>
</organism>
<dbReference type="GO" id="GO:0007018">
    <property type="term" value="P:microtubule-based movement"/>
    <property type="evidence" value="ECO:0007669"/>
    <property type="project" value="InterPro"/>
</dbReference>
<dbReference type="GO" id="GO:0008574">
    <property type="term" value="F:plus-end-directed microtubule motor activity"/>
    <property type="evidence" value="ECO:0007669"/>
    <property type="project" value="TreeGrafter"/>
</dbReference>
<dbReference type="GO" id="GO:0005524">
    <property type="term" value="F:ATP binding"/>
    <property type="evidence" value="ECO:0007669"/>
    <property type="project" value="UniProtKB-UniRule"/>
</dbReference>
<evidence type="ECO:0000256" key="4">
    <source>
        <dbReference type="ARBA" id="ARBA00022840"/>
    </source>
</evidence>
<evidence type="ECO:0000256" key="2">
    <source>
        <dbReference type="ARBA" id="ARBA00022490"/>
    </source>
</evidence>
<evidence type="ECO:0000259" key="10">
    <source>
        <dbReference type="PROSITE" id="PS50067"/>
    </source>
</evidence>
<proteinExistence type="inferred from homology"/>
<evidence type="ECO:0000313" key="11">
    <source>
        <dbReference type="Proteomes" id="UP000504615"/>
    </source>
</evidence>
<feature type="coiled-coil region" evidence="8">
    <location>
        <begin position="482"/>
        <end position="542"/>
    </location>
</feature>
<dbReference type="InterPro" id="IPR036961">
    <property type="entry name" value="Kinesin_motor_dom_sf"/>
</dbReference>
<feature type="region of interest" description="Disordered" evidence="9">
    <location>
        <begin position="844"/>
        <end position="881"/>
    </location>
</feature>
<evidence type="ECO:0000256" key="7">
    <source>
        <dbReference type="PROSITE-ProRule" id="PRU00283"/>
    </source>
</evidence>
<evidence type="ECO:0000256" key="9">
    <source>
        <dbReference type="SAM" id="MobiDB-lite"/>
    </source>
</evidence>
<dbReference type="Proteomes" id="UP000504615">
    <property type="component" value="Unplaced"/>
</dbReference>
<keyword evidence="6" id="KW-0206">Cytoskeleton</keyword>
<name>A0A6I9VNZ5_9HYME</name>
<protein>
    <submittedName>
        <fullName evidence="12">Kinesin-like protein KIF20B</fullName>
    </submittedName>
</protein>
<dbReference type="SUPFAM" id="SSF52540">
    <property type="entry name" value="P-loop containing nucleoside triphosphate hydrolases"/>
    <property type="match status" value="1"/>
</dbReference>
<keyword evidence="8" id="KW-0175">Coiled coil</keyword>
<dbReference type="GeneID" id="105422612"/>
<evidence type="ECO:0000256" key="5">
    <source>
        <dbReference type="ARBA" id="ARBA00023175"/>
    </source>
</evidence>
<dbReference type="InterPro" id="IPR027417">
    <property type="entry name" value="P-loop_NTPase"/>
</dbReference>
<feature type="compositionally biased region" description="Basic and acidic residues" evidence="9">
    <location>
        <begin position="851"/>
        <end position="860"/>
    </location>
</feature>
<evidence type="ECO:0000256" key="8">
    <source>
        <dbReference type="SAM" id="Coils"/>
    </source>
</evidence>
<sequence length="1370" mass="158590">MTSSDKSFSKSLSMFADKCNQEVETNHFLLSQCDKKTIDSKSTRTSKIFATTVEMYLRIKPTPSVLQQNYFILNPRTLLTFENKFIRNSKCTKSSEAEGRRHAFTKIFRSKTSQEEMFEGSIKHRVVEFLGGKSSTIMTYGMRDSGKTYTLFGTPASPGIITRSIELVFSAINCTIAPWYKPFRDTMLCLSETARAFEMQQKTRVLNGRSLDTKQIFTEAKQYLKNLWPENANSDEYEECYNSESMYALWLSFVEIYNGNVYDLLDDAETHSPLRLAVSTEGRTYICGLQKVHVITALEACQILIAGQSKMISRSHTIFTMELLKYQKDHATDEVVLSTLTFCDLAGSVQFEKSDMRKASHINNSLLVLGRCLKAVGHNQVAPFRESKLTRICQPALSGQENLSIIVNIAFTSNNIDETQNIFNFCDIVRKFLTDHYKECKAVSEFEETIGDLETYAVNITSSCNHRSSEILEIINCDDSACKNIREENRRLKRELEIARSEMLNNEYVIRQQLADHYSCVIKKLEATYKERAKEIEIEEHDLLKWSVKRVESFYKERIDNLMRHKKRKRGDNGDYTEDNHALYEELKAENTQVTSKVMVLKEAVKKLRKENKAILCEKNKCSFELALVMEELKKFRQLMRAGIRKWGGNSENIEDNADCLMNNLEQLIDEKVKGTEKKLEEISAMENKNVEIASREKQRSLKSEDLLNDILIKMKEMEKELLRKEAYIIQLQHQMQGRQFAEIQCLNDTKNKDIKNQKCKCDRSTNISFDDTINNFFQDNAFTEKSSSQMPCISSSAVEQQELNDWIIIPKLFATQNCVESIRKNDSNMFDDRKSFFENNGSMDCSVSRSSDRSSKDDSGISSELQNESRRSISVSDNMSTHEDKCTQTCIVDEDSHIAAKDSVEQFKIDCTFSNRWNYQEMLYIAKLSRDLETRDAIYALDETACVNECQLLYEKEALEELIEKKSEIAIKRDDLFKIIENKIEEYKHEIRELIHKLALESLEEEVLQKTLQINRLDGKIAKMQHELAKVHGLFQKVHDFEIILNKCQKDKNKLCRQLCEYSETQLTFEDKLKELTTKITERETEIISLKSEVRNIIDLNIANKEKARNLNEQITEASENISLAKENLHCCEDLCKNVENTIKAEIHDFTPQFSDQKNNTILLSEICKTYSDSQNEITRLKMHLEHKELEAILFKINKDTTIKKYESLMRHFENKIEEKNKHFKTAYNANNSGRSPDNQSQPKESFKDNEVESCFINSCYVPKHVNPEILNISVSSDDSMILSEEKDGIKFDDNESYQTDGSIKSYACLHVNETDSLEMENNFNIKLPNTKDKTKILDWTKIRRISGKTFLSRLSDKYIDINSNSEIE</sequence>
<dbReference type="Pfam" id="PF00225">
    <property type="entry name" value="Kinesin"/>
    <property type="match status" value="1"/>
</dbReference>
<dbReference type="PANTHER" id="PTHR47970:SF12">
    <property type="entry name" value="KINESIN FAMILY MEMBER 11"/>
    <property type="match status" value="1"/>
</dbReference>
<dbReference type="GO" id="GO:0090307">
    <property type="term" value="P:mitotic spindle assembly"/>
    <property type="evidence" value="ECO:0007669"/>
    <property type="project" value="TreeGrafter"/>
</dbReference>
<dbReference type="OrthoDB" id="123929at2759"/>
<dbReference type="SMART" id="SM00129">
    <property type="entry name" value="KISc"/>
    <property type="match status" value="1"/>
</dbReference>
<feature type="region of interest" description="Disordered" evidence="9">
    <location>
        <begin position="1229"/>
        <end position="1248"/>
    </location>
</feature>
<dbReference type="PANTHER" id="PTHR47970">
    <property type="entry name" value="KINESIN-LIKE PROTEIN KIF11"/>
    <property type="match status" value="1"/>
</dbReference>
<feature type="binding site" evidence="7">
    <location>
        <begin position="141"/>
        <end position="148"/>
    </location>
    <ligand>
        <name>ATP</name>
        <dbReference type="ChEBI" id="CHEBI:30616"/>
    </ligand>
</feature>
<feature type="coiled-coil region" evidence="8">
    <location>
        <begin position="1074"/>
        <end position="1129"/>
    </location>
</feature>
<comment type="similarity">
    <text evidence="7">Belongs to the TRAFAC class myosin-kinesin ATPase superfamily. Kinesin family.</text>
</comment>
<dbReference type="GO" id="GO:0005876">
    <property type="term" value="C:spindle microtubule"/>
    <property type="evidence" value="ECO:0007669"/>
    <property type="project" value="TreeGrafter"/>
</dbReference>
<keyword evidence="3 7" id="KW-0547">Nucleotide-binding</keyword>
<accession>A0A6I9VNZ5</accession>
<keyword evidence="4 7" id="KW-0067">ATP-binding</keyword>
<comment type="subcellular location">
    <subcellularLocation>
        <location evidence="1">Cytoplasm</location>
        <location evidence="1">Cytoskeleton</location>
    </subcellularLocation>
</comment>
<feature type="coiled-coil region" evidence="8">
    <location>
        <begin position="584"/>
        <end position="618"/>
    </location>
</feature>
<keyword evidence="5 7" id="KW-0505">Motor protein</keyword>
<dbReference type="GO" id="GO:0008017">
    <property type="term" value="F:microtubule binding"/>
    <property type="evidence" value="ECO:0007669"/>
    <property type="project" value="InterPro"/>
</dbReference>
<evidence type="ECO:0000313" key="12">
    <source>
        <dbReference type="RefSeq" id="XP_011630353.1"/>
    </source>
</evidence>
<keyword evidence="2" id="KW-0963">Cytoplasm</keyword>
<evidence type="ECO:0000256" key="6">
    <source>
        <dbReference type="ARBA" id="ARBA00023212"/>
    </source>
</evidence>
<feature type="compositionally biased region" description="Polar residues" evidence="9">
    <location>
        <begin position="1229"/>
        <end position="1245"/>
    </location>
</feature>
<dbReference type="KEGG" id="pbar:105422612"/>
<dbReference type="RefSeq" id="XP_011630353.1">
    <property type="nucleotide sequence ID" value="XM_011632051.1"/>
</dbReference>
<dbReference type="PRINTS" id="PR00380">
    <property type="entry name" value="KINESINHEAVY"/>
</dbReference>
<feature type="coiled-coil region" evidence="8">
    <location>
        <begin position="978"/>
        <end position="1021"/>
    </location>
</feature>
<keyword evidence="11" id="KW-1185">Reference proteome</keyword>
<dbReference type="GO" id="GO:0072686">
    <property type="term" value="C:mitotic spindle"/>
    <property type="evidence" value="ECO:0007669"/>
    <property type="project" value="TreeGrafter"/>
</dbReference>
<dbReference type="PROSITE" id="PS50067">
    <property type="entry name" value="KINESIN_MOTOR_2"/>
    <property type="match status" value="1"/>
</dbReference>
<evidence type="ECO:0000256" key="1">
    <source>
        <dbReference type="ARBA" id="ARBA00004245"/>
    </source>
</evidence>
<dbReference type="InterPro" id="IPR001752">
    <property type="entry name" value="Kinesin_motor_dom"/>
</dbReference>
<evidence type="ECO:0000256" key="3">
    <source>
        <dbReference type="ARBA" id="ARBA00022741"/>
    </source>
</evidence>
<gene>
    <name evidence="12" type="primary">LOC105422612</name>
</gene>